<proteinExistence type="predicted"/>
<dbReference type="Proteomes" id="UP000438120">
    <property type="component" value="Unassembled WGS sequence"/>
</dbReference>
<protein>
    <submittedName>
        <fullName evidence="2">LicD family protein</fullName>
    </submittedName>
</protein>
<feature type="domain" description="LicD/FKTN/FKRP nucleotidyltransferase" evidence="1">
    <location>
        <begin position="49"/>
        <end position="283"/>
    </location>
</feature>
<dbReference type="EMBL" id="VUMX01000032">
    <property type="protein sequence ID" value="MST87754.1"/>
    <property type="molecule type" value="Genomic_DNA"/>
</dbReference>
<dbReference type="RefSeq" id="WP_154549365.1">
    <property type="nucleotide sequence ID" value="NZ_JBKZBY010000018.1"/>
</dbReference>
<evidence type="ECO:0000313" key="3">
    <source>
        <dbReference type="Proteomes" id="UP000438120"/>
    </source>
</evidence>
<organism evidence="2 3">
    <name type="scientific">Lactobacillus porci</name>
    <dbReference type="NCBI Taxonomy" id="2012477"/>
    <lineage>
        <taxon>Bacteria</taxon>
        <taxon>Bacillati</taxon>
        <taxon>Bacillota</taxon>
        <taxon>Bacilli</taxon>
        <taxon>Lactobacillales</taxon>
        <taxon>Lactobacillaceae</taxon>
        <taxon>Lactobacillus</taxon>
    </lineage>
</organism>
<comment type="caution">
    <text evidence="2">The sequence shown here is derived from an EMBL/GenBank/DDBJ whole genome shotgun (WGS) entry which is preliminary data.</text>
</comment>
<keyword evidence="3" id="KW-1185">Reference proteome</keyword>
<dbReference type="PANTHER" id="PTHR43404">
    <property type="entry name" value="LIPOPOLYSACCHARIDE CHOLINEPHOSPHOTRANSFERASE LICD"/>
    <property type="match status" value="1"/>
</dbReference>
<evidence type="ECO:0000259" key="1">
    <source>
        <dbReference type="Pfam" id="PF04991"/>
    </source>
</evidence>
<dbReference type="OrthoDB" id="9786100at2"/>
<reference evidence="2 3" key="1">
    <citation type="submission" date="2019-08" db="EMBL/GenBank/DDBJ databases">
        <title>In-depth cultivation of the pig gut microbiome towards novel bacterial diversity and tailored functional studies.</title>
        <authorList>
            <person name="Wylensek D."/>
            <person name="Hitch T.C.A."/>
            <person name="Clavel T."/>
        </authorList>
    </citation>
    <scope>NUCLEOTIDE SEQUENCE [LARGE SCALE GENOMIC DNA]</scope>
    <source>
        <strain evidence="2 3">Bifido-178-WT-2B</strain>
    </source>
</reference>
<dbReference type="AlphaFoldDB" id="A0A6A8MFY4"/>
<dbReference type="Pfam" id="PF04991">
    <property type="entry name" value="LicD"/>
    <property type="match status" value="1"/>
</dbReference>
<dbReference type="PANTHER" id="PTHR43404:SF2">
    <property type="entry name" value="LIPOPOLYSACCHARIDE CHOLINEPHOSPHOTRANSFERASE LICD"/>
    <property type="match status" value="1"/>
</dbReference>
<dbReference type="InterPro" id="IPR007074">
    <property type="entry name" value="LicD/FKTN/FKRP_NTP_transf"/>
</dbReference>
<accession>A0A6A8MFY4</accession>
<dbReference type="InterPro" id="IPR052942">
    <property type="entry name" value="LPS_cholinephosphotransferase"/>
</dbReference>
<dbReference type="GO" id="GO:0009100">
    <property type="term" value="P:glycoprotein metabolic process"/>
    <property type="evidence" value="ECO:0007669"/>
    <property type="project" value="UniProtKB-ARBA"/>
</dbReference>
<evidence type="ECO:0000313" key="2">
    <source>
        <dbReference type="EMBL" id="MST87754.1"/>
    </source>
</evidence>
<gene>
    <name evidence="2" type="ORF">FYJ62_09070</name>
</gene>
<sequence>MSKLGTKDGFAAQKNAFGDSDKVVYVEGEDLKQLKQTLLGMLKDFMAVCAKHGLNYTLSGGSVLGTIRHQGFIPWDDDIDINMPRKDFNKLKEIFDQELGDDYKLLAPELTPGYGAAASRFIKKGTVYRTFNDVAEPRENCGICIDIFVLENTPDNAFLRSMHGYLCLAVGYLLSCRKVYDYLPKLLEIQDTPEVRAAFGKKYKIGRCFKFLSLDKVTRWTYKVYSAAKNDGSKYVTIPSGRKHYFGEMDTRQNMCQSQEGTFEGISVKIPYGIASYMNRLYGPDYMTPPPVAKRERHPLFEFSLGEDKD</sequence>
<name>A0A6A8MFY4_9LACO</name>